<evidence type="ECO:0000256" key="3">
    <source>
        <dbReference type="ARBA" id="ARBA00023082"/>
    </source>
</evidence>
<sequence>MRRDLAHIGEQALIDRLLAGDPVAKELLYDRYAGALYGVAIQLVPVRSRADDVIVRVFTWAIQHIGSYRTSGFQTLFSWLLRKTREFAIKEAIPENTLAGTELVKNEEGVLKRFYVCLPTSEQQVFRLCYLKGLSITTIARMMGTSEGQVNEILKVAMIAFRKFLSDNWN</sequence>
<dbReference type="Gene3D" id="1.10.10.10">
    <property type="entry name" value="Winged helix-like DNA-binding domain superfamily/Winged helix DNA-binding domain"/>
    <property type="match status" value="1"/>
</dbReference>
<comment type="caution">
    <text evidence="6">The sequence shown here is derived from an EMBL/GenBank/DDBJ whole genome shotgun (WGS) entry which is preliminary data.</text>
</comment>
<dbReference type="InterPro" id="IPR036388">
    <property type="entry name" value="WH-like_DNA-bd_sf"/>
</dbReference>
<evidence type="ECO:0000313" key="7">
    <source>
        <dbReference type="Proteomes" id="UP000249819"/>
    </source>
</evidence>
<keyword evidence="3" id="KW-0731">Sigma factor</keyword>
<evidence type="ECO:0000256" key="1">
    <source>
        <dbReference type="ARBA" id="ARBA00010641"/>
    </source>
</evidence>
<dbReference type="RefSeq" id="WP_111591284.1">
    <property type="nucleotide sequence ID" value="NZ_QLMA01000002.1"/>
</dbReference>
<comment type="similarity">
    <text evidence="1">Belongs to the sigma-70 factor family. ECF subfamily.</text>
</comment>
<evidence type="ECO:0000256" key="2">
    <source>
        <dbReference type="ARBA" id="ARBA00023015"/>
    </source>
</evidence>
<dbReference type="Gene3D" id="1.10.1740.10">
    <property type="match status" value="1"/>
</dbReference>
<dbReference type="InterPro" id="IPR013324">
    <property type="entry name" value="RNA_pol_sigma_r3/r4-like"/>
</dbReference>
<accession>A0A327W8C0</accession>
<proteinExistence type="inferred from homology"/>
<evidence type="ECO:0000259" key="5">
    <source>
        <dbReference type="Pfam" id="PF04545"/>
    </source>
</evidence>
<keyword evidence="4" id="KW-0804">Transcription</keyword>
<dbReference type="EMBL" id="QLMA01000002">
    <property type="protein sequence ID" value="RAJ85633.1"/>
    <property type="molecule type" value="Genomic_DNA"/>
</dbReference>
<dbReference type="SUPFAM" id="SSF88659">
    <property type="entry name" value="Sigma3 and sigma4 domains of RNA polymerase sigma factors"/>
    <property type="match status" value="1"/>
</dbReference>
<dbReference type="InterPro" id="IPR013325">
    <property type="entry name" value="RNA_pol_sigma_r2"/>
</dbReference>
<keyword evidence="7" id="KW-1185">Reference proteome</keyword>
<name>A0A327W8C0_9BACT</name>
<dbReference type="Pfam" id="PF04545">
    <property type="entry name" value="Sigma70_r4"/>
    <property type="match status" value="1"/>
</dbReference>
<dbReference type="OrthoDB" id="661407at2"/>
<dbReference type="PANTHER" id="PTHR43133">
    <property type="entry name" value="RNA POLYMERASE ECF-TYPE SIGMA FACTO"/>
    <property type="match status" value="1"/>
</dbReference>
<dbReference type="InterPro" id="IPR039425">
    <property type="entry name" value="RNA_pol_sigma-70-like"/>
</dbReference>
<dbReference type="PANTHER" id="PTHR43133:SF57">
    <property type="entry name" value="RNA POLYMERASE SIGMA-70 FACTOR"/>
    <property type="match status" value="1"/>
</dbReference>
<dbReference type="GO" id="GO:0006352">
    <property type="term" value="P:DNA-templated transcription initiation"/>
    <property type="evidence" value="ECO:0007669"/>
    <property type="project" value="InterPro"/>
</dbReference>
<keyword evidence="2" id="KW-0805">Transcription regulation</keyword>
<gene>
    <name evidence="6" type="ORF">CLV59_102338</name>
</gene>
<evidence type="ECO:0000256" key="4">
    <source>
        <dbReference type="ARBA" id="ARBA00023163"/>
    </source>
</evidence>
<feature type="domain" description="RNA polymerase sigma-70 region 4" evidence="5">
    <location>
        <begin position="117"/>
        <end position="158"/>
    </location>
</feature>
<dbReference type="GO" id="GO:0016987">
    <property type="term" value="F:sigma factor activity"/>
    <property type="evidence" value="ECO:0007669"/>
    <property type="project" value="UniProtKB-KW"/>
</dbReference>
<organism evidence="6 7">
    <name type="scientific">Chitinophaga dinghuensis</name>
    <dbReference type="NCBI Taxonomy" id="1539050"/>
    <lineage>
        <taxon>Bacteria</taxon>
        <taxon>Pseudomonadati</taxon>
        <taxon>Bacteroidota</taxon>
        <taxon>Chitinophagia</taxon>
        <taxon>Chitinophagales</taxon>
        <taxon>Chitinophagaceae</taxon>
        <taxon>Chitinophaga</taxon>
    </lineage>
</organism>
<dbReference type="Proteomes" id="UP000249819">
    <property type="component" value="Unassembled WGS sequence"/>
</dbReference>
<protein>
    <submittedName>
        <fullName evidence="6">RNA polymerase sigma factor (Sigma-70 family)</fullName>
    </submittedName>
</protein>
<dbReference type="AlphaFoldDB" id="A0A327W8C0"/>
<dbReference type="InterPro" id="IPR007630">
    <property type="entry name" value="RNA_pol_sigma70_r4"/>
</dbReference>
<dbReference type="SUPFAM" id="SSF88946">
    <property type="entry name" value="Sigma2 domain of RNA polymerase sigma factors"/>
    <property type="match status" value="1"/>
</dbReference>
<evidence type="ECO:0000313" key="6">
    <source>
        <dbReference type="EMBL" id="RAJ85633.1"/>
    </source>
</evidence>
<reference evidence="6 7" key="1">
    <citation type="submission" date="2018-06" db="EMBL/GenBank/DDBJ databases">
        <title>Genomic Encyclopedia of Archaeal and Bacterial Type Strains, Phase II (KMG-II): from individual species to whole genera.</title>
        <authorList>
            <person name="Goeker M."/>
        </authorList>
    </citation>
    <scope>NUCLEOTIDE SEQUENCE [LARGE SCALE GENOMIC DNA]</scope>
    <source>
        <strain evidence="6 7">DSM 29821</strain>
    </source>
</reference>